<gene>
    <name evidence="7" type="ORF">JKP88DRAFT_264938</name>
</gene>
<feature type="chain" id="PRO_5032497948" evidence="6">
    <location>
        <begin position="26"/>
        <end position="557"/>
    </location>
</feature>
<keyword evidence="6" id="KW-0732">Signal</keyword>
<dbReference type="InterPro" id="IPR053304">
    <property type="entry name" value="RNA_M5U_MTase"/>
</dbReference>
<dbReference type="Gene3D" id="2.40.50.1070">
    <property type="match status" value="1"/>
</dbReference>
<feature type="compositionally biased region" description="Low complexity" evidence="5">
    <location>
        <begin position="105"/>
        <end position="117"/>
    </location>
</feature>
<comment type="similarity">
    <text evidence="4">Belongs to the class I-like SAM-binding methyltransferase superfamily. RNA M5U methyltransferase family.</text>
</comment>
<dbReference type="InterPro" id="IPR029063">
    <property type="entry name" value="SAM-dependent_MTases_sf"/>
</dbReference>
<proteinExistence type="inferred from homology"/>
<dbReference type="PANTHER" id="PTHR47548:SF1">
    <property type="entry name" value="S-ADENOSYL-L-METHIONINE-DEPENDENT METHYLTRANSFERASES SUPERFAMILY PROTEIN"/>
    <property type="match status" value="1"/>
</dbReference>
<protein>
    <submittedName>
        <fullName evidence="7">S-adenosyl-L-methionine-dependent methyltransferase</fullName>
    </submittedName>
</protein>
<evidence type="ECO:0000256" key="4">
    <source>
        <dbReference type="PROSITE-ProRule" id="PRU01024"/>
    </source>
</evidence>
<keyword evidence="2 4" id="KW-0808">Transferase</keyword>
<feature type="binding site" evidence="4">
    <location>
        <position position="412"/>
    </location>
    <ligand>
        <name>S-adenosyl-L-methionine</name>
        <dbReference type="ChEBI" id="CHEBI:59789"/>
    </ligand>
</feature>
<dbReference type="Proteomes" id="UP000664859">
    <property type="component" value="Unassembled WGS sequence"/>
</dbReference>
<sequence>MSWAASTVTLSVLSFLLTTGNLTKAFVVPSSAATARRASRALATGARQAAGGGAGRPSGPPIGKKSKNGVGKSARRVLPPPDKLAGPASNSYLERKERVEKQNWKSFGKAAGAAGKASGKRKGGSSGGSGEDGRGGTASGMAKVLGPPEGDQLQCPHFAECPGCAVDRAFDNTPIMSEASSFCDTQMALAARAKLGSRGEADAPRYSIHLGNPHGWRTHAKLAVAPTGKYGGVRLGLYKAGSHSVVAIPNCKVHHPAINEAVEVLTKAATKARITGYSEDRMEGMLRYVQASVERSSGKVQLTLVWNAEDYRGATPHLQLLVKELRARAPDLFHSIWANFRTGPGNAIFSRNAHAWHRCAGPEFLKEAAVPGGISFSFSPALFRQANLDQFGRIVEAVREWTPNGAAVCELYAGVGLLGLSVADKAEWVRCSDVNAANPRAFARARERLAPDVAARTTYQALSAVDAVEEGEADGATCIIVDPPRKGLDAPVLASLRERAGSMTGAVRRIIYVSCGFDALKNDAVALAEGGWRMVHSEGHVLFPGSDHIETVAIFDR</sequence>
<feature type="binding site" evidence="4">
    <location>
        <position position="385"/>
    </location>
    <ligand>
        <name>S-adenosyl-L-methionine</name>
        <dbReference type="ChEBI" id="CHEBI:59789"/>
    </ligand>
</feature>
<evidence type="ECO:0000256" key="5">
    <source>
        <dbReference type="SAM" id="MobiDB-lite"/>
    </source>
</evidence>
<feature type="binding site" evidence="4">
    <location>
        <position position="433"/>
    </location>
    <ligand>
        <name>S-adenosyl-L-methionine</name>
        <dbReference type="ChEBI" id="CHEBI:59789"/>
    </ligand>
</feature>
<dbReference type="SUPFAM" id="SSF53335">
    <property type="entry name" value="S-adenosyl-L-methionine-dependent methyltransferases"/>
    <property type="match status" value="1"/>
</dbReference>
<evidence type="ECO:0000256" key="3">
    <source>
        <dbReference type="ARBA" id="ARBA00022691"/>
    </source>
</evidence>
<dbReference type="OrthoDB" id="10250660at2759"/>
<dbReference type="InterPro" id="IPR010280">
    <property type="entry name" value="U5_MeTrfase_fam"/>
</dbReference>
<evidence type="ECO:0000313" key="8">
    <source>
        <dbReference type="Proteomes" id="UP000664859"/>
    </source>
</evidence>
<dbReference type="GO" id="GO:0032259">
    <property type="term" value="P:methylation"/>
    <property type="evidence" value="ECO:0007669"/>
    <property type="project" value="UniProtKB-KW"/>
</dbReference>
<evidence type="ECO:0000256" key="1">
    <source>
        <dbReference type="ARBA" id="ARBA00022603"/>
    </source>
</evidence>
<evidence type="ECO:0000256" key="2">
    <source>
        <dbReference type="ARBA" id="ARBA00022679"/>
    </source>
</evidence>
<evidence type="ECO:0000256" key="6">
    <source>
        <dbReference type="SAM" id="SignalP"/>
    </source>
</evidence>
<keyword evidence="3 4" id="KW-0949">S-adenosyl-L-methionine</keyword>
<name>A0A836CA04_9STRA</name>
<dbReference type="Gene3D" id="3.40.50.150">
    <property type="entry name" value="Vaccinia Virus protein VP39"/>
    <property type="match status" value="1"/>
</dbReference>
<dbReference type="EMBL" id="JAFCMP010000522">
    <property type="protein sequence ID" value="KAG5177747.1"/>
    <property type="molecule type" value="Genomic_DNA"/>
</dbReference>
<accession>A0A836CA04</accession>
<dbReference type="AlphaFoldDB" id="A0A836CA04"/>
<keyword evidence="1 4" id="KW-0489">Methyltransferase</keyword>
<reference evidence="7" key="1">
    <citation type="submission" date="2021-02" db="EMBL/GenBank/DDBJ databases">
        <title>First Annotated Genome of the Yellow-green Alga Tribonema minus.</title>
        <authorList>
            <person name="Mahan K.M."/>
        </authorList>
    </citation>
    <scope>NUCLEOTIDE SEQUENCE</scope>
    <source>
        <strain evidence="7">UTEX B ZZ1240</strain>
    </source>
</reference>
<feature type="active site" description="Nucleophile" evidence="4">
    <location>
        <position position="515"/>
    </location>
</feature>
<feature type="region of interest" description="Disordered" evidence="5">
    <location>
        <begin position="43"/>
        <end position="151"/>
    </location>
</feature>
<dbReference type="PROSITE" id="PS51687">
    <property type="entry name" value="SAM_MT_RNA_M5U"/>
    <property type="match status" value="1"/>
</dbReference>
<evidence type="ECO:0000313" key="7">
    <source>
        <dbReference type="EMBL" id="KAG5177747.1"/>
    </source>
</evidence>
<dbReference type="GO" id="GO:0008173">
    <property type="term" value="F:RNA methyltransferase activity"/>
    <property type="evidence" value="ECO:0007669"/>
    <property type="project" value="InterPro"/>
</dbReference>
<organism evidence="7 8">
    <name type="scientific">Tribonema minus</name>
    <dbReference type="NCBI Taxonomy" id="303371"/>
    <lineage>
        <taxon>Eukaryota</taxon>
        <taxon>Sar</taxon>
        <taxon>Stramenopiles</taxon>
        <taxon>Ochrophyta</taxon>
        <taxon>PX clade</taxon>
        <taxon>Xanthophyceae</taxon>
        <taxon>Tribonematales</taxon>
        <taxon>Tribonemataceae</taxon>
        <taxon>Tribonema</taxon>
    </lineage>
</organism>
<feature type="compositionally biased region" description="Gly residues" evidence="5">
    <location>
        <begin position="124"/>
        <end position="138"/>
    </location>
</feature>
<dbReference type="PANTHER" id="PTHR47548">
    <property type="entry name" value="BNAA06G32370D PROTEIN"/>
    <property type="match status" value="1"/>
</dbReference>
<comment type="caution">
    <text evidence="7">The sequence shown here is derived from an EMBL/GenBank/DDBJ whole genome shotgun (WGS) entry which is preliminary data.</text>
</comment>
<feature type="signal peptide" evidence="6">
    <location>
        <begin position="1"/>
        <end position="25"/>
    </location>
</feature>
<feature type="compositionally biased region" description="Basic and acidic residues" evidence="5">
    <location>
        <begin position="93"/>
        <end position="103"/>
    </location>
</feature>
<feature type="binding site" evidence="4">
    <location>
        <position position="482"/>
    </location>
    <ligand>
        <name>S-adenosyl-L-methionine</name>
        <dbReference type="ChEBI" id="CHEBI:59789"/>
    </ligand>
</feature>
<dbReference type="GO" id="GO:0006396">
    <property type="term" value="P:RNA processing"/>
    <property type="evidence" value="ECO:0007669"/>
    <property type="project" value="InterPro"/>
</dbReference>
<keyword evidence="8" id="KW-1185">Reference proteome</keyword>